<dbReference type="SUPFAM" id="SSF53448">
    <property type="entry name" value="Nucleotide-diphospho-sugar transferases"/>
    <property type="match status" value="1"/>
</dbReference>
<accession>A0A840NXK0</accession>
<dbReference type="EMBL" id="JACHGN010000001">
    <property type="protein sequence ID" value="MBB5130936.1"/>
    <property type="molecule type" value="Genomic_DNA"/>
</dbReference>
<protein>
    <recommendedName>
        <fullName evidence="1">Glycosyltransferase 2-like domain-containing protein</fullName>
    </recommendedName>
</protein>
<feature type="domain" description="Glycosyltransferase 2-like" evidence="1">
    <location>
        <begin position="412"/>
        <end position="541"/>
    </location>
</feature>
<dbReference type="InterPro" id="IPR001173">
    <property type="entry name" value="Glyco_trans_2-like"/>
</dbReference>
<proteinExistence type="predicted"/>
<evidence type="ECO:0000313" key="2">
    <source>
        <dbReference type="EMBL" id="MBB5130936.1"/>
    </source>
</evidence>
<dbReference type="AlphaFoldDB" id="A0A840NXK0"/>
<comment type="caution">
    <text evidence="2">The sequence shown here is derived from an EMBL/GenBank/DDBJ whole genome shotgun (WGS) entry which is preliminary data.</text>
</comment>
<dbReference type="RefSeq" id="WP_185047746.1">
    <property type="nucleotide sequence ID" value="NZ_BAABIX010000013.1"/>
</dbReference>
<sequence length="638" mass="68300">MTAKALRPPGDLLFVKAGAKVAAACAGLEDPDEVVAALLGPASVHAVDIERVSAGPWPVPDPAGVALLARTPTDLRRLVSLRGALPSAVRVMVAILETPSWFDTPQVVMSRGVGQRVLRECRVHRLGASGWLITTRFSKEQPAGDVAAAITRGMTGFHLNAHPLPAVALGDPALADWWPGDPDASCGGAPEKSGVPSAELGLRLPDAEWPDRRVPVLARPPWEHATWTAIGAPGGYERLARLDPGQVPPVDERSVNPRGFLRTPAKGIGDIVLAGGRWTARLDGRDLVAFPESGLVTDTDVDRLRRLRALRLSWRPAHTGPIAAARVVAGLAAAGVPLIAPSPPPAWATATLGEDLLSLLAREDADVADDLRREELSVRMRRHALRAHGTTARWTAFAAAAGLPVPGPPTISVVMCTRRGDLVAFALGQIARQRGVELEVVLALHGVPAGDPDVAAAVSAFDRPLTVVEAPAEMPFGAVLNAAVARASGAYVTKWDDDDWYGPDHLADLLLARGYSGADLVGAASEFFYLEQINVTIRRRWTSETMSDHVAGGTFLIARETLAALGGFRPIPRSVDIELFQSLLRAGGCIYRTHGLGFMARRAARGKHTWQEPVGYFLHRAKDQWRGFRPSRLMEHRP</sequence>
<gene>
    <name evidence="2" type="ORF">HNP84_000624</name>
</gene>
<reference evidence="2 3" key="1">
    <citation type="submission" date="2020-08" db="EMBL/GenBank/DDBJ databases">
        <title>Genomic Encyclopedia of Type Strains, Phase IV (KMG-IV): sequencing the most valuable type-strain genomes for metagenomic binning, comparative biology and taxonomic classification.</title>
        <authorList>
            <person name="Goeker M."/>
        </authorList>
    </citation>
    <scope>NUCLEOTIDE SEQUENCE [LARGE SCALE GENOMIC DNA]</scope>
    <source>
        <strain evidence="2 3">DSM 45615</strain>
    </source>
</reference>
<dbReference type="Pfam" id="PF00535">
    <property type="entry name" value="Glycos_transf_2"/>
    <property type="match status" value="1"/>
</dbReference>
<dbReference type="Proteomes" id="UP000578449">
    <property type="component" value="Unassembled WGS sequence"/>
</dbReference>
<evidence type="ECO:0000259" key="1">
    <source>
        <dbReference type="Pfam" id="PF00535"/>
    </source>
</evidence>
<evidence type="ECO:0000313" key="3">
    <source>
        <dbReference type="Proteomes" id="UP000578449"/>
    </source>
</evidence>
<dbReference type="CDD" id="cd00761">
    <property type="entry name" value="Glyco_tranf_GTA_type"/>
    <property type="match status" value="1"/>
</dbReference>
<name>A0A840NXK0_9ACTN</name>
<organism evidence="2 3">
    <name type="scientific">Thermocatellispora tengchongensis</name>
    <dbReference type="NCBI Taxonomy" id="1073253"/>
    <lineage>
        <taxon>Bacteria</taxon>
        <taxon>Bacillati</taxon>
        <taxon>Actinomycetota</taxon>
        <taxon>Actinomycetes</taxon>
        <taxon>Streptosporangiales</taxon>
        <taxon>Streptosporangiaceae</taxon>
        <taxon>Thermocatellispora</taxon>
    </lineage>
</organism>
<dbReference type="InterPro" id="IPR029044">
    <property type="entry name" value="Nucleotide-diphossugar_trans"/>
</dbReference>
<dbReference type="Gene3D" id="3.90.550.10">
    <property type="entry name" value="Spore Coat Polysaccharide Biosynthesis Protein SpsA, Chain A"/>
    <property type="match status" value="1"/>
</dbReference>
<keyword evidence="3" id="KW-1185">Reference proteome</keyword>